<comment type="caution">
    <text evidence="1">The sequence shown here is derived from an EMBL/GenBank/DDBJ whole genome shotgun (WGS) entry which is preliminary data.</text>
</comment>
<keyword evidence="2" id="KW-1185">Reference proteome</keyword>
<organism evidence="1 2">
    <name type="scientific">Candida boidinii</name>
    <name type="common">Yeast</name>
    <dbReference type="NCBI Taxonomy" id="5477"/>
    <lineage>
        <taxon>Eukaryota</taxon>
        <taxon>Fungi</taxon>
        <taxon>Dikarya</taxon>
        <taxon>Ascomycota</taxon>
        <taxon>Saccharomycotina</taxon>
        <taxon>Pichiomycetes</taxon>
        <taxon>Pichiales</taxon>
        <taxon>Pichiaceae</taxon>
        <taxon>Ogataea</taxon>
        <taxon>Ogataea/Candida clade</taxon>
    </lineage>
</organism>
<name>A0ACB5TG43_CANBO</name>
<accession>A0ACB5TG43</accession>
<evidence type="ECO:0000313" key="1">
    <source>
        <dbReference type="EMBL" id="GME88067.1"/>
    </source>
</evidence>
<sequence>MPRDFIVQEVTNNATNEVAPMIIRENAKIGEGAFGTVIEALLKPVNTTSITSDTTNTQSIENINSNNNNNDIKDNKDSNNSIATDQWTGPYAIKKVPAHTEYKSRELEILRGTSHPNVVALKYFYNYPNKEDNNKLYQHLVMESLPCTLQSEIKRYHNSKLILHESHIQVYTFQLARGMNYLHSFGICHRDIKPSNILINPDTLILKICDFGSAKKLELNQPSVSYICSRYYRAPELIVGCTIYTTQIDIWGLGCVLGEMYMGKPVFQGQDPSLQLREISKLLGPPEKSFIFESNPNYNGPTYSHKLYSSKPSHRFAKVFTEASPDALDLLMKILVYKPRERLIPRQIMAHQFFHNLRLPNFRVIPRTQNNKIDVRNYLFNLSHYELQTLNEEVQNILPFGSN</sequence>
<evidence type="ECO:0000313" key="2">
    <source>
        <dbReference type="Proteomes" id="UP001165101"/>
    </source>
</evidence>
<gene>
    <name evidence="1" type="ORF">Cboi01_000070200</name>
</gene>
<protein>
    <submittedName>
        <fullName evidence="1">Unnamed protein product</fullName>
    </submittedName>
</protein>
<dbReference type="Proteomes" id="UP001165101">
    <property type="component" value="Unassembled WGS sequence"/>
</dbReference>
<reference evidence="1" key="1">
    <citation type="submission" date="2023-04" db="EMBL/GenBank/DDBJ databases">
        <title>Candida boidinii NBRC 1967.</title>
        <authorList>
            <person name="Ichikawa N."/>
            <person name="Sato H."/>
            <person name="Tonouchi N."/>
        </authorList>
    </citation>
    <scope>NUCLEOTIDE SEQUENCE</scope>
    <source>
        <strain evidence="1">NBRC 1967</strain>
    </source>
</reference>
<dbReference type="EMBL" id="BSXV01000208">
    <property type="protein sequence ID" value="GME88067.1"/>
    <property type="molecule type" value="Genomic_DNA"/>
</dbReference>
<proteinExistence type="predicted"/>